<keyword evidence="4" id="KW-0862">Zinc</keyword>
<dbReference type="GO" id="GO:0008270">
    <property type="term" value="F:zinc ion binding"/>
    <property type="evidence" value="ECO:0007669"/>
    <property type="project" value="UniProtKB-KW"/>
</dbReference>
<evidence type="ECO:0000256" key="4">
    <source>
        <dbReference type="ARBA" id="ARBA00022833"/>
    </source>
</evidence>
<name>A0A921YLE6_MANSE</name>
<feature type="compositionally biased region" description="Low complexity" evidence="8">
    <location>
        <begin position="369"/>
        <end position="380"/>
    </location>
</feature>
<dbReference type="PROSITE" id="PS51916">
    <property type="entry name" value="DEUBAD"/>
    <property type="match status" value="1"/>
</dbReference>
<sequence>MDSDQSYSEESSSSSDSSSGSSEGDEEVMEPVRILGQTLELPQELCEDYAVFKEFFSMKTWDSLEEKHKEELLALLPTFSENEEEEKQTTIKMLFNHEPFHFTSPLGDFYNNLRQGNYRPDIAKMRKFLTKARIKQQRHKRKSYYAKLLPEVLISRERLLAAARAAPPGPTPKISHLPPKPSSKNNFKPVYVRARQRYFEELAAIRSEVGGDETEDENYPEGPPEQFIKRRKQVNSVQNAESISGTLGGSDQSLPTSLECLKNVLAAHRARRQYRENHPELNVIGITLDDIKQRVAVVNGAKKLMFGSQKTGSPIQKLKRGPKVGGKQTKSQETKAMKKLKEEQLDSTDNKPLLPNIKIKCEQEESDSESSSTVDPVTSPKISKKSLDRVEVKRESIDAKYSTAVSSLSYSDTEMKSVIKQEPPDSMTPMQNSSRHNQPYPIKLEDLDGLDMMALPVELADESGEVIQVDTSTEGGVEMEEVVEAEECLTETTHASFLSLVRALFPARAAHRASKPQLRARARAVLASPIAPLNTWYHLSDDWCAELDSALDFLAGERGPHPDDFVPYLQFLPETQMYQWIGAGRDCDAILGRLCERWLRAASPVQPACEAPPPRYPTSWVVRSPTTAEIAEFRAQERRRFLSAAKPFTYIQHGYVNCYNLFYLINTYYKIYTLDFLSVSTQ</sequence>
<feature type="domain" description="DEUBAD" evidence="9">
    <location>
        <begin position="42"/>
        <end position="158"/>
    </location>
</feature>
<evidence type="ECO:0000259" key="9">
    <source>
        <dbReference type="PROSITE" id="PS51916"/>
    </source>
</evidence>
<evidence type="ECO:0000256" key="7">
    <source>
        <dbReference type="ARBA" id="ARBA00023242"/>
    </source>
</evidence>
<dbReference type="Pfam" id="PF13919">
    <property type="entry name" value="ASXH"/>
    <property type="match status" value="1"/>
</dbReference>
<keyword evidence="2" id="KW-0479">Metal-binding</keyword>
<dbReference type="InterPro" id="IPR044867">
    <property type="entry name" value="DEUBAD_dom"/>
</dbReference>
<feature type="compositionally biased region" description="Low complexity" evidence="8">
    <location>
        <begin position="1"/>
        <end position="22"/>
    </location>
</feature>
<dbReference type="CDD" id="cd21865">
    <property type="entry name" value="DEUBAD_NFRKB"/>
    <property type="match status" value="1"/>
</dbReference>
<dbReference type="AlphaFoldDB" id="A0A921YLE6"/>
<evidence type="ECO:0000256" key="3">
    <source>
        <dbReference type="ARBA" id="ARBA00022771"/>
    </source>
</evidence>
<reference evidence="10" key="1">
    <citation type="journal article" date="2016" name="Insect Biochem. Mol. Biol.">
        <title>Multifaceted biological insights from a draft genome sequence of the tobacco hornworm moth, Manduca sexta.</title>
        <authorList>
            <person name="Kanost M.R."/>
            <person name="Arrese E.L."/>
            <person name="Cao X."/>
            <person name="Chen Y.R."/>
            <person name="Chellapilla S."/>
            <person name="Goldsmith M.R."/>
            <person name="Grosse-Wilde E."/>
            <person name="Heckel D.G."/>
            <person name="Herndon N."/>
            <person name="Jiang H."/>
            <person name="Papanicolaou A."/>
            <person name="Qu J."/>
            <person name="Soulages J.L."/>
            <person name="Vogel H."/>
            <person name="Walters J."/>
            <person name="Waterhouse R.M."/>
            <person name="Ahn S.J."/>
            <person name="Almeida F.C."/>
            <person name="An C."/>
            <person name="Aqrawi P."/>
            <person name="Bretschneider A."/>
            <person name="Bryant W.B."/>
            <person name="Bucks S."/>
            <person name="Chao H."/>
            <person name="Chevignon G."/>
            <person name="Christen J.M."/>
            <person name="Clarke D.F."/>
            <person name="Dittmer N.T."/>
            <person name="Ferguson L.C.F."/>
            <person name="Garavelou S."/>
            <person name="Gordon K.H.J."/>
            <person name="Gunaratna R.T."/>
            <person name="Han Y."/>
            <person name="Hauser F."/>
            <person name="He Y."/>
            <person name="Heidel-Fischer H."/>
            <person name="Hirsh A."/>
            <person name="Hu Y."/>
            <person name="Jiang H."/>
            <person name="Kalra D."/>
            <person name="Klinner C."/>
            <person name="Konig C."/>
            <person name="Kovar C."/>
            <person name="Kroll A.R."/>
            <person name="Kuwar S.S."/>
            <person name="Lee S.L."/>
            <person name="Lehman R."/>
            <person name="Li K."/>
            <person name="Li Z."/>
            <person name="Liang H."/>
            <person name="Lovelace S."/>
            <person name="Lu Z."/>
            <person name="Mansfield J.H."/>
            <person name="McCulloch K.J."/>
            <person name="Mathew T."/>
            <person name="Morton B."/>
            <person name="Muzny D.M."/>
            <person name="Neunemann D."/>
            <person name="Ongeri F."/>
            <person name="Pauchet Y."/>
            <person name="Pu L.L."/>
            <person name="Pyrousis I."/>
            <person name="Rao X.J."/>
            <person name="Redding A."/>
            <person name="Roesel C."/>
            <person name="Sanchez-Gracia A."/>
            <person name="Schaack S."/>
            <person name="Shukla A."/>
            <person name="Tetreau G."/>
            <person name="Wang Y."/>
            <person name="Xiong G.H."/>
            <person name="Traut W."/>
            <person name="Walsh T.K."/>
            <person name="Worley K.C."/>
            <person name="Wu D."/>
            <person name="Wu W."/>
            <person name="Wu Y.Q."/>
            <person name="Zhang X."/>
            <person name="Zou Z."/>
            <person name="Zucker H."/>
            <person name="Briscoe A.D."/>
            <person name="Burmester T."/>
            <person name="Clem R.J."/>
            <person name="Feyereisen R."/>
            <person name="Grimmelikhuijzen C.J.P."/>
            <person name="Hamodrakas S.J."/>
            <person name="Hansson B.S."/>
            <person name="Huguet E."/>
            <person name="Jermiin L.S."/>
            <person name="Lan Q."/>
            <person name="Lehman H.K."/>
            <person name="Lorenzen M."/>
            <person name="Merzendorfer H."/>
            <person name="Michalopoulos I."/>
            <person name="Morton D.B."/>
            <person name="Muthukrishnan S."/>
            <person name="Oakeshott J.G."/>
            <person name="Palmer W."/>
            <person name="Park Y."/>
            <person name="Passarelli A.L."/>
            <person name="Rozas J."/>
            <person name="Schwartz L.M."/>
            <person name="Smith W."/>
            <person name="Southgate A."/>
            <person name="Vilcinskas A."/>
            <person name="Vogt R."/>
            <person name="Wang P."/>
            <person name="Werren J."/>
            <person name="Yu X.Q."/>
            <person name="Zhou J.J."/>
            <person name="Brown S.J."/>
            <person name="Scherer S.E."/>
            <person name="Richards S."/>
            <person name="Blissard G.W."/>
        </authorList>
    </citation>
    <scope>NUCLEOTIDE SEQUENCE</scope>
</reference>
<proteinExistence type="predicted"/>
<dbReference type="EMBL" id="JH668283">
    <property type="protein sequence ID" value="KAG6441059.1"/>
    <property type="molecule type" value="Genomic_DNA"/>
</dbReference>
<dbReference type="InterPro" id="IPR028020">
    <property type="entry name" value="ASX_DEUBAD_dom"/>
</dbReference>
<evidence type="ECO:0000256" key="1">
    <source>
        <dbReference type="ARBA" id="ARBA00004123"/>
    </source>
</evidence>
<accession>A0A921YLE6</accession>
<feature type="region of interest" description="Disordered" evidence="8">
    <location>
        <begin position="165"/>
        <end position="187"/>
    </location>
</feature>
<evidence type="ECO:0000313" key="11">
    <source>
        <dbReference type="Proteomes" id="UP000791440"/>
    </source>
</evidence>
<keyword evidence="6" id="KW-0804">Transcription</keyword>
<evidence type="ECO:0000313" key="10">
    <source>
        <dbReference type="EMBL" id="KAG6441059.1"/>
    </source>
</evidence>
<evidence type="ECO:0000256" key="6">
    <source>
        <dbReference type="ARBA" id="ARBA00023163"/>
    </source>
</evidence>
<reference evidence="10" key="2">
    <citation type="submission" date="2020-12" db="EMBL/GenBank/DDBJ databases">
        <authorList>
            <person name="Kanost M."/>
        </authorList>
    </citation>
    <scope>NUCLEOTIDE SEQUENCE</scope>
</reference>
<feature type="region of interest" description="Disordered" evidence="8">
    <location>
        <begin position="309"/>
        <end position="390"/>
    </location>
</feature>
<protein>
    <recommendedName>
        <fullName evidence="9">DEUBAD domain-containing protein</fullName>
    </recommendedName>
</protein>
<dbReference type="Proteomes" id="UP000791440">
    <property type="component" value="Unassembled WGS sequence"/>
</dbReference>
<feature type="region of interest" description="Disordered" evidence="8">
    <location>
        <begin position="1"/>
        <end position="31"/>
    </location>
</feature>
<dbReference type="InterPro" id="IPR025220">
    <property type="entry name" value="NFRKB_WH_1"/>
</dbReference>
<dbReference type="GO" id="GO:0031011">
    <property type="term" value="C:Ino80 complex"/>
    <property type="evidence" value="ECO:0007669"/>
    <property type="project" value="InterPro"/>
</dbReference>
<evidence type="ECO:0000256" key="8">
    <source>
        <dbReference type="SAM" id="MobiDB-lite"/>
    </source>
</evidence>
<keyword evidence="11" id="KW-1185">Reference proteome</keyword>
<keyword evidence="3" id="KW-0863">Zinc-finger</keyword>
<dbReference type="GO" id="GO:0002020">
    <property type="term" value="F:protease binding"/>
    <property type="evidence" value="ECO:0007669"/>
    <property type="project" value="TreeGrafter"/>
</dbReference>
<keyword evidence="5" id="KW-0805">Transcription regulation</keyword>
<feature type="compositionally biased region" description="Basic and acidic residues" evidence="8">
    <location>
        <begin position="330"/>
        <end position="344"/>
    </location>
</feature>
<comment type="subcellular location">
    <subcellularLocation>
        <location evidence="1">Nucleus</location>
    </subcellularLocation>
</comment>
<dbReference type="InterPro" id="IPR024867">
    <property type="entry name" value="NFRKB"/>
</dbReference>
<evidence type="ECO:0000256" key="5">
    <source>
        <dbReference type="ARBA" id="ARBA00023015"/>
    </source>
</evidence>
<dbReference type="PANTHER" id="PTHR13052:SF3">
    <property type="entry name" value="NUCLEAR FACTOR RELATED TO KAPPA-B-BINDING PROTEIN"/>
    <property type="match status" value="1"/>
</dbReference>
<dbReference type="Pfam" id="PF14465">
    <property type="entry name" value="WHD_1st_NFRKB"/>
    <property type="match status" value="1"/>
</dbReference>
<gene>
    <name evidence="10" type="ORF">O3G_MSEX001652</name>
</gene>
<organism evidence="10 11">
    <name type="scientific">Manduca sexta</name>
    <name type="common">Tobacco hawkmoth</name>
    <name type="synonym">Tobacco hornworm</name>
    <dbReference type="NCBI Taxonomy" id="7130"/>
    <lineage>
        <taxon>Eukaryota</taxon>
        <taxon>Metazoa</taxon>
        <taxon>Ecdysozoa</taxon>
        <taxon>Arthropoda</taxon>
        <taxon>Hexapoda</taxon>
        <taxon>Insecta</taxon>
        <taxon>Pterygota</taxon>
        <taxon>Neoptera</taxon>
        <taxon>Endopterygota</taxon>
        <taxon>Lepidoptera</taxon>
        <taxon>Glossata</taxon>
        <taxon>Ditrysia</taxon>
        <taxon>Bombycoidea</taxon>
        <taxon>Sphingidae</taxon>
        <taxon>Sphinginae</taxon>
        <taxon>Sphingini</taxon>
        <taxon>Manduca</taxon>
    </lineage>
</organism>
<dbReference type="PANTHER" id="PTHR13052">
    <property type="entry name" value="NFRKB-RELATED"/>
    <property type="match status" value="1"/>
</dbReference>
<evidence type="ECO:0000256" key="2">
    <source>
        <dbReference type="ARBA" id="ARBA00022723"/>
    </source>
</evidence>
<keyword evidence="7" id="KW-0539">Nucleus</keyword>
<comment type="caution">
    <text evidence="10">The sequence shown here is derived from an EMBL/GenBank/DDBJ whole genome shotgun (WGS) entry which is preliminary data.</text>
</comment>